<dbReference type="InterPro" id="IPR012093">
    <property type="entry name" value="Pirin"/>
</dbReference>
<dbReference type="InterPro" id="IPR031165">
    <property type="entry name" value="GNAT_YJDJ"/>
</dbReference>
<dbReference type="RefSeq" id="WP_386458877.1">
    <property type="nucleotide sequence ID" value="NZ_BAAAWG010000013.1"/>
</dbReference>
<evidence type="ECO:0000256" key="3">
    <source>
        <dbReference type="SAM" id="MobiDB-lite"/>
    </source>
</evidence>
<reference evidence="6" key="1">
    <citation type="journal article" date="2019" name="Int. J. Syst. Evol. Microbiol.">
        <title>The Global Catalogue of Microorganisms (GCM) 10K type strain sequencing project: providing services to taxonomists for standard genome sequencing and annotation.</title>
        <authorList>
            <consortium name="The Broad Institute Genomics Platform"/>
            <consortium name="The Broad Institute Genome Sequencing Center for Infectious Disease"/>
            <person name="Wu L."/>
            <person name="Ma J."/>
        </authorList>
    </citation>
    <scope>NUCLEOTIDE SEQUENCE [LARGE SCALE GENOMIC DNA]</scope>
    <source>
        <strain evidence="6">CGMCC 1.15809</strain>
    </source>
</reference>
<sequence length="370" mass="40540">MDPAAPRRTAVDHGDTAPRIEVVSARDVPLGGPRAMTVRRTLPQRARTLIGAWCFVDHYGPDDVADTGGMDVAPHPHIGLQTVSWLFSGEIEHRDSLGSHAFVRPGELNLMTSGHGISHSEVSTAATTILHGVQLWVALPEEHRHTGRDFRHHVPAPVRWEGAQIKVFLGSLAGDTSPVPTFTPLLGGVPFEERIVMWWNFIGRSHEEIVEARQAWEQASDRFGGVDGYDGDALPAPALPNTPSPPARTRSATERPTMAQPATAPAVRRVDARHRYEILVDGETAGFTAYRDRDDRRVFFHIEIGAAFAGQGLASLLVQQALTDVRASGMRSVPVCPYVAKFLTRHEDFADLADPVTPDILRWLETAPAR</sequence>
<evidence type="ECO:0000256" key="1">
    <source>
        <dbReference type="ARBA" id="ARBA00008416"/>
    </source>
</evidence>
<dbReference type="InterPro" id="IPR003829">
    <property type="entry name" value="Pirin_N_dom"/>
</dbReference>
<protein>
    <submittedName>
        <fullName evidence="5">Bifunctional pirin family protein/GNAT family N-acetyltransferase</fullName>
    </submittedName>
</protein>
<keyword evidence="6" id="KW-1185">Reference proteome</keyword>
<feature type="domain" description="N-acetyltransferase" evidence="4">
    <location>
        <begin position="268"/>
        <end position="354"/>
    </location>
</feature>
<accession>A0ABW1FGS3</accession>
<evidence type="ECO:0000259" key="4">
    <source>
        <dbReference type="PROSITE" id="PS51729"/>
    </source>
</evidence>
<dbReference type="SUPFAM" id="SSF55729">
    <property type="entry name" value="Acyl-CoA N-acyltransferases (Nat)"/>
    <property type="match status" value="1"/>
</dbReference>
<feature type="compositionally biased region" description="Pro residues" evidence="3">
    <location>
        <begin position="237"/>
        <end position="246"/>
    </location>
</feature>
<feature type="region of interest" description="Disordered" evidence="3">
    <location>
        <begin position="233"/>
        <end position="266"/>
    </location>
</feature>
<dbReference type="Pfam" id="PF05726">
    <property type="entry name" value="Pirin_C"/>
    <property type="match status" value="1"/>
</dbReference>
<dbReference type="PANTHER" id="PTHR13903">
    <property type="entry name" value="PIRIN-RELATED"/>
    <property type="match status" value="1"/>
</dbReference>
<dbReference type="CDD" id="cd02909">
    <property type="entry name" value="cupin_pirin_N"/>
    <property type="match status" value="1"/>
</dbReference>
<evidence type="ECO:0000313" key="5">
    <source>
        <dbReference type="EMBL" id="MFC5892414.1"/>
    </source>
</evidence>
<dbReference type="Gene3D" id="3.40.630.30">
    <property type="match status" value="1"/>
</dbReference>
<dbReference type="EMBL" id="JBHSPW010000002">
    <property type="protein sequence ID" value="MFC5892414.1"/>
    <property type="molecule type" value="Genomic_DNA"/>
</dbReference>
<evidence type="ECO:0000256" key="2">
    <source>
        <dbReference type="RuleBase" id="RU003457"/>
    </source>
</evidence>
<dbReference type="PROSITE" id="PS51729">
    <property type="entry name" value="GNAT_YJDJ"/>
    <property type="match status" value="1"/>
</dbReference>
<dbReference type="InterPro" id="IPR008778">
    <property type="entry name" value="Pirin_C_dom"/>
</dbReference>
<dbReference type="InterPro" id="IPR016181">
    <property type="entry name" value="Acyl_CoA_acyltransferase"/>
</dbReference>
<dbReference type="SUPFAM" id="SSF51182">
    <property type="entry name" value="RmlC-like cupins"/>
    <property type="match status" value="2"/>
</dbReference>
<dbReference type="Gene3D" id="2.60.120.10">
    <property type="entry name" value="Jelly Rolls"/>
    <property type="match status" value="1"/>
</dbReference>
<evidence type="ECO:0000313" key="6">
    <source>
        <dbReference type="Proteomes" id="UP001596241"/>
    </source>
</evidence>
<dbReference type="InterPro" id="IPR014710">
    <property type="entry name" value="RmlC-like_jellyroll"/>
</dbReference>
<comment type="caution">
    <text evidence="5">The sequence shown here is derived from an EMBL/GenBank/DDBJ whole genome shotgun (WGS) entry which is preliminary data.</text>
</comment>
<dbReference type="Pfam" id="PF02678">
    <property type="entry name" value="Pirin"/>
    <property type="match status" value="1"/>
</dbReference>
<comment type="similarity">
    <text evidence="1 2">Belongs to the pirin family.</text>
</comment>
<proteinExistence type="inferred from homology"/>
<dbReference type="PANTHER" id="PTHR13903:SF8">
    <property type="entry name" value="PIRIN"/>
    <property type="match status" value="1"/>
</dbReference>
<dbReference type="Pfam" id="PF14542">
    <property type="entry name" value="Acetyltransf_CG"/>
    <property type="match status" value="1"/>
</dbReference>
<gene>
    <name evidence="5" type="ORF">ACFP3M_06230</name>
</gene>
<name>A0ABW1FGS3_9ACTN</name>
<organism evidence="5 6">
    <name type="scientific">Streptomyces ramulosus</name>
    <dbReference type="NCBI Taxonomy" id="47762"/>
    <lineage>
        <taxon>Bacteria</taxon>
        <taxon>Bacillati</taxon>
        <taxon>Actinomycetota</taxon>
        <taxon>Actinomycetes</taxon>
        <taxon>Kitasatosporales</taxon>
        <taxon>Streptomycetaceae</taxon>
        <taxon>Streptomyces</taxon>
    </lineage>
</organism>
<dbReference type="Proteomes" id="UP001596241">
    <property type="component" value="Unassembled WGS sequence"/>
</dbReference>
<dbReference type="InterPro" id="IPR011051">
    <property type="entry name" value="RmlC_Cupin_sf"/>
</dbReference>